<feature type="transmembrane region" description="Helical" evidence="7">
    <location>
        <begin position="6"/>
        <end position="28"/>
    </location>
</feature>
<comment type="subcellular location">
    <subcellularLocation>
        <location evidence="1">Membrane</location>
        <topology evidence="1">Multi-pass membrane protein</topology>
    </subcellularLocation>
</comment>
<keyword evidence="2" id="KW-0328">Glycosyltransferase</keyword>
<feature type="transmembrane region" description="Helical" evidence="7">
    <location>
        <begin position="503"/>
        <end position="521"/>
    </location>
</feature>
<evidence type="ECO:0000259" key="8">
    <source>
        <dbReference type="Pfam" id="PF13632"/>
    </source>
</evidence>
<evidence type="ECO:0000313" key="10">
    <source>
        <dbReference type="Proteomes" id="UP000054350"/>
    </source>
</evidence>
<dbReference type="OrthoDB" id="72851at2759"/>
<evidence type="ECO:0000256" key="2">
    <source>
        <dbReference type="ARBA" id="ARBA00022676"/>
    </source>
</evidence>
<feature type="transmembrane region" description="Helical" evidence="7">
    <location>
        <begin position="464"/>
        <end position="483"/>
    </location>
</feature>
<dbReference type="GO" id="GO:0016757">
    <property type="term" value="F:glycosyltransferase activity"/>
    <property type="evidence" value="ECO:0007669"/>
    <property type="project" value="UniProtKB-KW"/>
</dbReference>
<feature type="transmembrane region" description="Helical" evidence="7">
    <location>
        <begin position="40"/>
        <end position="62"/>
    </location>
</feature>
<evidence type="ECO:0000256" key="6">
    <source>
        <dbReference type="ARBA" id="ARBA00023136"/>
    </source>
</evidence>
<gene>
    <name evidence="9" type="ORF">AMAG_16179</name>
</gene>
<proteinExistence type="predicted"/>
<dbReference type="GO" id="GO:0016020">
    <property type="term" value="C:membrane"/>
    <property type="evidence" value="ECO:0007669"/>
    <property type="project" value="UniProtKB-SubCell"/>
</dbReference>
<protein>
    <recommendedName>
        <fullName evidence="8">Glycosyltransferase 2-like domain-containing protein</fullName>
    </recommendedName>
</protein>
<keyword evidence="6 7" id="KW-0472">Membrane</keyword>
<evidence type="ECO:0000313" key="9">
    <source>
        <dbReference type="EMBL" id="KNE71620.1"/>
    </source>
</evidence>
<dbReference type="InterPro" id="IPR029044">
    <property type="entry name" value="Nucleotide-diphossugar_trans"/>
</dbReference>
<evidence type="ECO:0000256" key="1">
    <source>
        <dbReference type="ARBA" id="ARBA00004141"/>
    </source>
</evidence>
<reference evidence="10" key="2">
    <citation type="submission" date="2009-11" db="EMBL/GenBank/DDBJ databases">
        <title>The Genome Sequence of Allomyces macrogynus strain ATCC 38327.</title>
        <authorList>
            <consortium name="The Broad Institute Genome Sequencing Platform"/>
            <person name="Russ C."/>
            <person name="Cuomo C."/>
            <person name="Shea T."/>
            <person name="Young S.K."/>
            <person name="Zeng Q."/>
            <person name="Koehrsen M."/>
            <person name="Haas B."/>
            <person name="Borodovsky M."/>
            <person name="Guigo R."/>
            <person name="Alvarado L."/>
            <person name="Berlin A."/>
            <person name="Borenstein D."/>
            <person name="Chen Z."/>
            <person name="Engels R."/>
            <person name="Freedman E."/>
            <person name="Gellesch M."/>
            <person name="Goldberg J."/>
            <person name="Griggs A."/>
            <person name="Gujja S."/>
            <person name="Heiman D."/>
            <person name="Hepburn T."/>
            <person name="Howarth C."/>
            <person name="Jen D."/>
            <person name="Larson L."/>
            <person name="Lewis B."/>
            <person name="Mehta T."/>
            <person name="Park D."/>
            <person name="Pearson M."/>
            <person name="Roberts A."/>
            <person name="Saif S."/>
            <person name="Shenoy N."/>
            <person name="Sisk P."/>
            <person name="Stolte C."/>
            <person name="Sykes S."/>
            <person name="Walk T."/>
            <person name="White J."/>
            <person name="Yandava C."/>
            <person name="Burger G."/>
            <person name="Gray M.W."/>
            <person name="Holland P.W.H."/>
            <person name="King N."/>
            <person name="Lang F.B.F."/>
            <person name="Roger A.J."/>
            <person name="Ruiz-Trillo I."/>
            <person name="Lander E."/>
            <person name="Nusbaum C."/>
        </authorList>
    </citation>
    <scope>NUCLEOTIDE SEQUENCE [LARGE SCALE GENOMIC DNA]</scope>
    <source>
        <strain evidence="10">ATCC 38327</strain>
    </source>
</reference>
<dbReference type="InterPro" id="IPR001173">
    <property type="entry name" value="Glyco_trans_2-like"/>
</dbReference>
<feature type="transmembrane region" description="Helical" evidence="7">
    <location>
        <begin position="379"/>
        <end position="399"/>
    </location>
</feature>
<dbReference type="VEuPathDB" id="FungiDB:AMAG_16179"/>
<feature type="domain" description="Glycosyltransferase 2-like" evidence="8">
    <location>
        <begin position="179"/>
        <end position="365"/>
    </location>
</feature>
<dbReference type="PANTHER" id="PTHR43867:SF2">
    <property type="entry name" value="CELLULOSE SYNTHASE CATALYTIC SUBUNIT A [UDP-FORMING]"/>
    <property type="match status" value="1"/>
</dbReference>
<dbReference type="Proteomes" id="UP000054350">
    <property type="component" value="Unassembled WGS sequence"/>
</dbReference>
<dbReference type="STRING" id="578462.A0A0L0TA90"/>
<dbReference type="AlphaFoldDB" id="A0A0L0TA90"/>
<feature type="transmembrane region" description="Helical" evidence="7">
    <location>
        <begin position="419"/>
        <end position="443"/>
    </location>
</feature>
<sequence>MVLLTFNMWGQCMFALLVTGIGWTYLSWRTWQLYLVKSTNVVPYLFLSLEIMLYTSSVLWFVDMLWTRDYRRRPAILPVENHAEWPTMDIFIPCCKEPTELVKDTVMAALWQDYPADKFMVYVCDDGGDDALREWVENEQAVNGTNVRYIRRVKTPGVPHHAKAGNINHAMTVTTGEFVGILDADMLVRPEYLRRMLAQFSSPRVSFVQCPQAYYNVPDGDPLGQVCAFFYDVVMPHRDTRNSAPSVGTGVVFRRKALEEVGGMSTGTLTEDFDTSIKLMGRGWHTVYINDKLQYGLVPTDLRSALRQRERWAIGTLEILWKRNPLTAKGLSFHQRVMFFSCGLSYIIPVGIVIFAVLPVLTLFWQFPIMPVMAGNTQTLVFLLVPYLFCTRLIIYVMYWNVPDAMTARNRDFQLFLWMAPYLCVALGKFLMSGIKATSFKVTNAAPKKGKKRWCEFGELGSDLAKCSFHIGYCVLGLAALIYRGAHWNPTSCVDNFQFASQVLYVLLNVQSIAAPIVYVLSPDKGPADRRERLDYSKFGVPIVDPVKVAPKPGKWVWLLEVVPVVWGAFYLILFIGFASGYSFGCDLYFAGSLPEISSDDWSKATKLA</sequence>
<accession>A0A0L0TA90</accession>
<feature type="transmembrane region" description="Helical" evidence="7">
    <location>
        <begin position="346"/>
        <end position="367"/>
    </location>
</feature>
<keyword evidence="3" id="KW-0808">Transferase</keyword>
<dbReference type="Gene3D" id="3.90.550.10">
    <property type="entry name" value="Spore Coat Polysaccharide Biosynthesis Protein SpsA, Chain A"/>
    <property type="match status" value="1"/>
</dbReference>
<dbReference type="EMBL" id="GG745373">
    <property type="protein sequence ID" value="KNE71620.1"/>
    <property type="molecule type" value="Genomic_DNA"/>
</dbReference>
<evidence type="ECO:0000256" key="7">
    <source>
        <dbReference type="SAM" id="Phobius"/>
    </source>
</evidence>
<keyword evidence="10" id="KW-1185">Reference proteome</keyword>
<dbReference type="InterPro" id="IPR050321">
    <property type="entry name" value="Glycosyltr_2/OpgH_subfam"/>
</dbReference>
<keyword evidence="5 7" id="KW-1133">Transmembrane helix</keyword>
<dbReference type="CDD" id="cd06421">
    <property type="entry name" value="CESA_CelA_like"/>
    <property type="match status" value="1"/>
</dbReference>
<name>A0A0L0TA90_ALLM3</name>
<dbReference type="eggNOG" id="ENOG502QVIM">
    <property type="taxonomic scope" value="Eukaryota"/>
</dbReference>
<feature type="transmembrane region" description="Helical" evidence="7">
    <location>
        <begin position="556"/>
        <end position="579"/>
    </location>
</feature>
<evidence type="ECO:0000256" key="4">
    <source>
        <dbReference type="ARBA" id="ARBA00022692"/>
    </source>
</evidence>
<keyword evidence="4 7" id="KW-0812">Transmembrane</keyword>
<evidence type="ECO:0000256" key="5">
    <source>
        <dbReference type="ARBA" id="ARBA00022989"/>
    </source>
</evidence>
<evidence type="ECO:0000256" key="3">
    <source>
        <dbReference type="ARBA" id="ARBA00022679"/>
    </source>
</evidence>
<reference evidence="9 10" key="1">
    <citation type="submission" date="2009-11" db="EMBL/GenBank/DDBJ databases">
        <title>Annotation of Allomyces macrogynus ATCC 38327.</title>
        <authorList>
            <consortium name="The Broad Institute Genome Sequencing Platform"/>
            <person name="Russ C."/>
            <person name="Cuomo C."/>
            <person name="Burger G."/>
            <person name="Gray M.W."/>
            <person name="Holland P.W.H."/>
            <person name="King N."/>
            <person name="Lang F.B.F."/>
            <person name="Roger A.J."/>
            <person name="Ruiz-Trillo I."/>
            <person name="Young S.K."/>
            <person name="Zeng Q."/>
            <person name="Gargeya S."/>
            <person name="Fitzgerald M."/>
            <person name="Haas B."/>
            <person name="Abouelleil A."/>
            <person name="Alvarado L."/>
            <person name="Arachchi H.M."/>
            <person name="Berlin A."/>
            <person name="Chapman S.B."/>
            <person name="Gearin G."/>
            <person name="Goldberg J."/>
            <person name="Griggs A."/>
            <person name="Gujja S."/>
            <person name="Hansen M."/>
            <person name="Heiman D."/>
            <person name="Howarth C."/>
            <person name="Larimer J."/>
            <person name="Lui A."/>
            <person name="MacDonald P.J.P."/>
            <person name="McCowen C."/>
            <person name="Montmayeur A."/>
            <person name="Murphy C."/>
            <person name="Neiman D."/>
            <person name="Pearson M."/>
            <person name="Priest M."/>
            <person name="Roberts A."/>
            <person name="Saif S."/>
            <person name="Shea T."/>
            <person name="Sisk P."/>
            <person name="Stolte C."/>
            <person name="Sykes S."/>
            <person name="Wortman J."/>
            <person name="Nusbaum C."/>
            <person name="Birren B."/>
        </authorList>
    </citation>
    <scope>NUCLEOTIDE SEQUENCE [LARGE SCALE GENOMIC DNA]</scope>
    <source>
        <strain evidence="9 10">ATCC 38327</strain>
    </source>
</reference>
<dbReference type="Pfam" id="PF13632">
    <property type="entry name" value="Glyco_trans_2_3"/>
    <property type="match status" value="1"/>
</dbReference>
<dbReference type="SUPFAM" id="SSF53448">
    <property type="entry name" value="Nucleotide-diphospho-sugar transferases"/>
    <property type="match status" value="1"/>
</dbReference>
<organism evidence="9 10">
    <name type="scientific">Allomyces macrogynus (strain ATCC 38327)</name>
    <name type="common">Allomyces javanicus var. macrogynus</name>
    <dbReference type="NCBI Taxonomy" id="578462"/>
    <lineage>
        <taxon>Eukaryota</taxon>
        <taxon>Fungi</taxon>
        <taxon>Fungi incertae sedis</taxon>
        <taxon>Blastocladiomycota</taxon>
        <taxon>Blastocladiomycetes</taxon>
        <taxon>Blastocladiales</taxon>
        <taxon>Blastocladiaceae</taxon>
        <taxon>Allomyces</taxon>
    </lineage>
</organism>
<dbReference type="PANTHER" id="PTHR43867">
    <property type="entry name" value="CELLULOSE SYNTHASE CATALYTIC SUBUNIT A [UDP-FORMING]"/>
    <property type="match status" value="1"/>
</dbReference>